<dbReference type="Gene3D" id="3.40.50.720">
    <property type="entry name" value="NAD(P)-binding Rossmann-like Domain"/>
    <property type="match status" value="1"/>
</dbReference>
<comment type="caution">
    <text evidence="4">The sequence shown here is derived from an EMBL/GenBank/DDBJ whole genome shotgun (WGS) entry which is preliminary data.</text>
</comment>
<name>A0A3A2Z665_9EURO</name>
<reference evidence="5" key="1">
    <citation type="submission" date="2017-02" db="EMBL/GenBank/DDBJ databases">
        <authorList>
            <person name="Tafer H."/>
            <person name="Lopandic K."/>
        </authorList>
    </citation>
    <scope>NUCLEOTIDE SEQUENCE [LARGE SCALE GENOMIC DNA]</scope>
    <source>
        <strain evidence="5">CBS 366.77</strain>
    </source>
</reference>
<accession>A0A3A2Z665</accession>
<dbReference type="PANTHER" id="PTHR45348">
    <property type="entry name" value="HYPOTHETICAL OXIDOREDUCTASE (EUROFUNG)"/>
    <property type="match status" value="1"/>
</dbReference>
<dbReference type="InterPro" id="IPR011032">
    <property type="entry name" value="GroES-like_sf"/>
</dbReference>
<comment type="similarity">
    <text evidence="1">Belongs to the zinc-containing alcohol dehydrogenase family.</text>
</comment>
<dbReference type="Proteomes" id="UP000266188">
    <property type="component" value="Unassembled WGS sequence"/>
</dbReference>
<keyword evidence="5" id="KW-1185">Reference proteome</keyword>
<dbReference type="SUPFAM" id="SSF51735">
    <property type="entry name" value="NAD(P)-binding Rossmann-fold domains"/>
    <property type="match status" value="1"/>
</dbReference>
<feature type="domain" description="Enoyl reductase (ER)" evidence="3">
    <location>
        <begin position="19"/>
        <end position="350"/>
    </location>
</feature>
<dbReference type="OrthoDB" id="10257049at2759"/>
<organism evidence="4 5">
    <name type="scientific">Aspergillus sclerotialis</name>
    <dbReference type="NCBI Taxonomy" id="2070753"/>
    <lineage>
        <taxon>Eukaryota</taxon>
        <taxon>Fungi</taxon>
        <taxon>Dikarya</taxon>
        <taxon>Ascomycota</taxon>
        <taxon>Pezizomycotina</taxon>
        <taxon>Eurotiomycetes</taxon>
        <taxon>Eurotiomycetidae</taxon>
        <taxon>Eurotiales</taxon>
        <taxon>Aspergillaceae</taxon>
        <taxon>Aspergillus</taxon>
        <taxon>Aspergillus subgen. Polypaecilum</taxon>
    </lineage>
</organism>
<protein>
    <submittedName>
        <fullName evidence="4">Alcohol dehydrogenase GroES-like domain protein</fullName>
    </submittedName>
</protein>
<dbReference type="InterPro" id="IPR047122">
    <property type="entry name" value="Trans-enoyl_RdTase-like"/>
</dbReference>
<dbReference type="InterPro" id="IPR013154">
    <property type="entry name" value="ADH-like_N"/>
</dbReference>
<dbReference type="AlphaFoldDB" id="A0A3A2Z665"/>
<sequence length="352" mass="37622">MSPPQDLTANTKYLIPSKGGPLTACNTPKPTILLKSKEVLIRVKAVAINPADCKMIDSGHRVTSWPLVPGLDGAGVVEAVGSEVDSFVVGNRVLATFVSGNRGASFQKFAVVDEKMVAKIPGHWPFEEAAGLGVCYMTAIIALGIGLQSNLPFLRQSLPTKIKPGFNRRPVLILGGSSALGAATIQLLRLAAPHCTILTTSSPKHHYHLTANLGATAAYDRNSRSLIEDIKLATEGYRGVDAIIDAVGAARTDGRVFNAFDPNGSKRYAQVWTGDEEIEVPDGVESVLFRGRDLSKLQGGDNAMASLQALLEKRRYKLPLPVRMVGYGLEGLERGLELMRKGVSGEKLVVGL</sequence>
<gene>
    <name evidence="4" type="ORF">PHISCL_09073</name>
</gene>
<dbReference type="Pfam" id="PF08240">
    <property type="entry name" value="ADH_N"/>
    <property type="match status" value="1"/>
</dbReference>
<dbReference type="InterPro" id="IPR036291">
    <property type="entry name" value="NAD(P)-bd_dom_sf"/>
</dbReference>
<evidence type="ECO:0000313" key="4">
    <source>
        <dbReference type="EMBL" id="RJE18592.1"/>
    </source>
</evidence>
<dbReference type="STRING" id="2070753.A0A3A2Z665"/>
<evidence type="ECO:0000256" key="2">
    <source>
        <dbReference type="ARBA" id="ARBA00023002"/>
    </source>
</evidence>
<dbReference type="CDD" id="cd08249">
    <property type="entry name" value="enoyl_reductase_like"/>
    <property type="match status" value="1"/>
</dbReference>
<dbReference type="GO" id="GO:0016651">
    <property type="term" value="F:oxidoreductase activity, acting on NAD(P)H"/>
    <property type="evidence" value="ECO:0007669"/>
    <property type="project" value="InterPro"/>
</dbReference>
<dbReference type="EMBL" id="MVGC01000526">
    <property type="protein sequence ID" value="RJE18592.1"/>
    <property type="molecule type" value="Genomic_DNA"/>
</dbReference>
<evidence type="ECO:0000259" key="3">
    <source>
        <dbReference type="SMART" id="SM00829"/>
    </source>
</evidence>
<dbReference type="PANTHER" id="PTHR45348:SF2">
    <property type="entry name" value="ZINC-TYPE ALCOHOL DEHYDROGENASE-LIKE PROTEIN C2E1P3.01"/>
    <property type="match status" value="1"/>
</dbReference>
<dbReference type="SMART" id="SM00829">
    <property type="entry name" value="PKS_ER"/>
    <property type="match status" value="1"/>
</dbReference>
<keyword evidence="2" id="KW-0560">Oxidoreductase</keyword>
<evidence type="ECO:0000256" key="1">
    <source>
        <dbReference type="ARBA" id="ARBA00008072"/>
    </source>
</evidence>
<proteinExistence type="inferred from homology"/>
<evidence type="ECO:0000313" key="5">
    <source>
        <dbReference type="Proteomes" id="UP000266188"/>
    </source>
</evidence>
<dbReference type="Gene3D" id="3.90.180.10">
    <property type="entry name" value="Medium-chain alcohol dehydrogenases, catalytic domain"/>
    <property type="match status" value="1"/>
</dbReference>
<dbReference type="InterPro" id="IPR020843">
    <property type="entry name" value="ER"/>
</dbReference>
<dbReference type="SUPFAM" id="SSF50129">
    <property type="entry name" value="GroES-like"/>
    <property type="match status" value="1"/>
</dbReference>